<protein>
    <submittedName>
        <fullName evidence="1">Uncharacterized protein</fullName>
    </submittedName>
</protein>
<proteinExistence type="predicted"/>
<keyword evidence="2" id="KW-1185">Reference proteome</keyword>
<dbReference type="EMBL" id="RBKU01000001">
    <property type="protein sequence ID" value="RKR83967.1"/>
    <property type="molecule type" value="Genomic_DNA"/>
</dbReference>
<sequence>MKKIIILVLALLSTGIVLSNSLKKANVAANVSKLETKKNILQKSDNKAPLYDAVGRAD</sequence>
<comment type="caution">
    <text evidence="1">The sequence shown here is derived from an EMBL/GenBank/DDBJ whole genome shotgun (WGS) entry which is preliminary data.</text>
</comment>
<reference evidence="1 2" key="1">
    <citation type="submission" date="2018-10" db="EMBL/GenBank/DDBJ databases">
        <title>Genomic Encyclopedia of Archaeal and Bacterial Type Strains, Phase II (KMG-II): from individual species to whole genera.</title>
        <authorList>
            <person name="Goeker M."/>
        </authorList>
    </citation>
    <scope>NUCLEOTIDE SEQUENCE [LARGE SCALE GENOMIC DNA]</scope>
    <source>
        <strain evidence="1 2">DSM 18602</strain>
    </source>
</reference>
<accession>A0A495J4T3</accession>
<evidence type="ECO:0000313" key="1">
    <source>
        <dbReference type="EMBL" id="RKR83967.1"/>
    </source>
</evidence>
<organism evidence="1 2">
    <name type="scientific">Mucilaginibacter gracilis</name>
    <dbReference type="NCBI Taxonomy" id="423350"/>
    <lineage>
        <taxon>Bacteria</taxon>
        <taxon>Pseudomonadati</taxon>
        <taxon>Bacteroidota</taxon>
        <taxon>Sphingobacteriia</taxon>
        <taxon>Sphingobacteriales</taxon>
        <taxon>Sphingobacteriaceae</taxon>
        <taxon>Mucilaginibacter</taxon>
    </lineage>
</organism>
<evidence type="ECO:0000313" key="2">
    <source>
        <dbReference type="Proteomes" id="UP000268007"/>
    </source>
</evidence>
<name>A0A495J4T3_9SPHI</name>
<dbReference type="RefSeq" id="WP_162847124.1">
    <property type="nucleotide sequence ID" value="NZ_RBKU01000001.1"/>
</dbReference>
<dbReference type="AlphaFoldDB" id="A0A495J4T3"/>
<gene>
    <name evidence="1" type="ORF">BDD43_4182</name>
</gene>
<dbReference type="Proteomes" id="UP000268007">
    <property type="component" value="Unassembled WGS sequence"/>
</dbReference>